<organism evidence="2 3">
    <name type="scientific">Tissierella simiarum</name>
    <dbReference type="NCBI Taxonomy" id="2841534"/>
    <lineage>
        <taxon>Bacteria</taxon>
        <taxon>Bacillati</taxon>
        <taxon>Bacillota</taxon>
        <taxon>Tissierellia</taxon>
        <taxon>Tissierellales</taxon>
        <taxon>Tissierellaceae</taxon>
        <taxon>Tissierella</taxon>
    </lineage>
</organism>
<dbReference type="InterPro" id="IPR051531">
    <property type="entry name" value="N-acetyltransferase"/>
</dbReference>
<feature type="domain" description="N-acetyltransferase" evidence="1">
    <location>
        <begin position="11"/>
        <end position="168"/>
    </location>
</feature>
<dbReference type="Pfam" id="PF13302">
    <property type="entry name" value="Acetyltransf_3"/>
    <property type="match status" value="1"/>
</dbReference>
<evidence type="ECO:0000259" key="1">
    <source>
        <dbReference type="PROSITE" id="PS51186"/>
    </source>
</evidence>
<dbReference type="PANTHER" id="PTHR43792">
    <property type="entry name" value="GNAT FAMILY, PUTATIVE (AFU_ORTHOLOGUE AFUA_3G00765)-RELATED-RELATED"/>
    <property type="match status" value="1"/>
</dbReference>
<proteinExistence type="predicted"/>
<comment type="caution">
    <text evidence="2">The sequence shown here is derived from an EMBL/GenBank/DDBJ whole genome shotgun (WGS) entry which is preliminary data.</text>
</comment>
<keyword evidence="3" id="KW-1185">Reference proteome</keyword>
<dbReference type="CDD" id="cd04301">
    <property type="entry name" value="NAT_SF"/>
    <property type="match status" value="1"/>
</dbReference>
<dbReference type="RefSeq" id="WP_216517388.1">
    <property type="nucleotide sequence ID" value="NZ_JAHLPM010000003.1"/>
</dbReference>
<dbReference type="InterPro" id="IPR000182">
    <property type="entry name" value="GNAT_dom"/>
</dbReference>
<name>A0ABS6E455_9FIRM</name>
<reference evidence="2 3" key="1">
    <citation type="submission" date="2021-06" db="EMBL/GenBank/DDBJ databases">
        <authorList>
            <person name="Sun Q."/>
            <person name="Li D."/>
        </authorList>
    </citation>
    <scope>NUCLEOTIDE SEQUENCE [LARGE SCALE GENOMIC DNA]</scope>
    <source>
        <strain evidence="2 3">MSJ-40</strain>
    </source>
</reference>
<dbReference type="PROSITE" id="PS51186">
    <property type="entry name" value="GNAT"/>
    <property type="match status" value="1"/>
</dbReference>
<gene>
    <name evidence="2" type="ORF">KQI42_05030</name>
</gene>
<dbReference type="EMBL" id="JAHLPM010000003">
    <property type="protein sequence ID" value="MBU5437361.1"/>
    <property type="molecule type" value="Genomic_DNA"/>
</dbReference>
<protein>
    <submittedName>
        <fullName evidence="2">GNAT family N-acetyltransferase</fullName>
    </submittedName>
</protein>
<evidence type="ECO:0000313" key="3">
    <source>
        <dbReference type="Proteomes" id="UP000749471"/>
    </source>
</evidence>
<accession>A0ABS6E455</accession>
<sequence length="183" mass="21157">MIFNSIETQRLILRELNKDDFASIHSYASDSEVSQYLPWGPNSEADTQVFLNKIIKYQCDSPRYDYEIAVVTKEDNKLIGVCAIHISNPSNREGWIGYCYNKEYWGNGYASEAAKEIIEFGFTGLDLHRIFATCDPNNIGSAKVLEKIGMKREGHLRENKWQKGKWRDSFVYSILKHEYKKGV</sequence>
<dbReference type="Proteomes" id="UP000749471">
    <property type="component" value="Unassembled WGS sequence"/>
</dbReference>
<evidence type="ECO:0000313" key="2">
    <source>
        <dbReference type="EMBL" id="MBU5437361.1"/>
    </source>
</evidence>